<comment type="subcellular location">
    <subcellularLocation>
        <location evidence="2">Cell envelope</location>
    </subcellularLocation>
</comment>
<evidence type="ECO:0000256" key="5">
    <source>
        <dbReference type="ARBA" id="ARBA00022827"/>
    </source>
</evidence>
<keyword evidence="5 7" id="KW-0274">FAD</keyword>
<evidence type="ECO:0000256" key="1">
    <source>
        <dbReference type="ARBA" id="ARBA00001974"/>
    </source>
</evidence>
<evidence type="ECO:0000256" key="4">
    <source>
        <dbReference type="ARBA" id="ARBA00022729"/>
    </source>
</evidence>
<evidence type="ECO:0000313" key="10">
    <source>
        <dbReference type="Proteomes" id="UP001139293"/>
    </source>
</evidence>
<dbReference type="InterPro" id="IPR050315">
    <property type="entry name" value="FAD-oxidoreductase_2"/>
</dbReference>
<dbReference type="Gene3D" id="3.90.700.10">
    <property type="entry name" value="Succinate dehydrogenase/fumarate reductase flavoprotein, catalytic domain"/>
    <property type="match status" value="1"/>
</dbReference>
<gene>
    <name evidence="9" type="ORF">L2740_18700</name>
</gene>
<comment type="cofactor">
    <cofactor evidence="1">
        <name>FAD</name>
        <dbReference type="ChEBI" id="CHEBI:57692"/>
    </cofactor>
</comment>
<dbReference type="SUPFAM" id="SSF56425">
    <property type="entry name" value="Succinate dehydrogenase/fumarate reductase flavoprotein, catalytic domain"/>
    <property type="match status" value="1"/>
</dbReference>
<accession>A0A9X2CJJ5</accession>
<evidence type="ECO:0000313" key="9">
    <source>
        <dbReference type="EMBL" id="MCL1140569.1"/>
    </source>
</evidence>
<sequence length="507" mass="54636">MQGRRNFLKLSAGAAVGSLAATLPGTVQAKTCGEINWDESADVIVVGSGFAGLSAAVNAKRQGLGSVLVLEKMQVIGGNSAINGGWLAIPKNPIQLAQGVNDDSPEELVKDQIISGRGMQNEAALRVIANRSLDAYDLCIDTGVKFRDGFNIQVGGHNKARAIRTQHGTGGDITTKLYEAGVKAGVDHRLQHYIEDFIMDGQKIIGVKVRKNYRFPDLTTGSTIFIKANKAVVLANGGFARNMALREAVDPSLDPTLDCTNALGATGEVTLTAMAHGALPVHMNLIQTGHWGSPDEGGFGWSNALLSIGWHQGVAISVLNGKRFMDERADRKTCSEAIMKNRNADGSPAYPVVFFNYNNYAKDDRVVRALRDEMAWKVDSLDEIAAKFDIPAAELKRSVTEYNKHVKDRKDPLFNRKMDTAEELTGPFVVSRIWPKVHYCMGGLKTDLGARVIDGRSMAPIKNLYAIGEVTGGIHGEARLSSTSCLECLVMGIIVSETIKADIQGAV</sequence>
<proteinExistence type="inferred from homology"/>
<feature type="chain" id="PRO_5041015287" evidence="7">
    <location>
        <begin position="30"/>
        <end position="507"/>
    </location>
</feature>
<evidence type="ECO:0000256" key="2">
    <source>
        <dbReference type="ARBA" id="ARBA00004196"/>
    </source>
</evidence>
<feature type="domain" description="FAD-dependent oxidoreductase 2 FAD-binding" evidence="8">
    <location>
        <begin position="42"/>
        <end position="484"/>
    </location>
</feature>
<dbReference type="Proteomes" id="UP001139293">
    <property type="component" value="Unassembled WGS sequence"/>
</dbReference>
<comment type="similarity">
    <text evidence="7">Belongs to the FAD-dependent oxidoreductase 2 family. FRD/SDH subfamily.</text>
</comment>
<organism evidence="9 10">
    <name type="scientific">Shewanella pneumatophori</name>
    <dbReference type="NCBI Taxonomy" id="314092"/>
    <lineage>
        <taxon>Bacteria</taxon>
        <taxon>Pseudomonadati</taxon>
        <taxon>Pseudomonadota</taxon>
        <taxon>Gammaproteobacteria</taxon>
        <taxon>Alteromonadales</taxon>
        <taxon>Shewanellaceae</taxon>
        <taxon>Shewanella</taxon>
    </lineage>
</organism>
<dbReference type="PANTHER" id="PTHR43400:SF7">
    <property type="entry name" value="FAD-DEPENDENT OXIDOREDUCTASE 2 FAD BINDING DOMAIN-CONTAINING PROTEIN"/>
    <property type="match status" value="1"/>
</dbReference>
<reference evidence="9" key="1">
    <citation type="submission" date="2022-01" db="EMBL/GenBank/DDBJ databases">
        <title>Whole genome-based taxonomy of the Shewanellaceae.</title>
        <authorList>
            <person name="Martin-Rodriguez A.J."/>
        </authorList>
    </citation>
    <scope>NUCLEOTIDE SEQUENCE</scope>
    <source>
        <strain evidence="9">KCTC 23973</strain>
    </source>
</reference>
<dbReference type="RefSeq" id="WP_248951570.1">
    <property type="nucleotide sequence ID" value="NZ_JAKILB010000016.1"/>
</dbReference>
<dbReference type="NCBIfam" id="TIGR01409">
    <property type="entry name" value="TAT_signal_seq"/>
    <property type="match status" value="1"/>
</dbReference>
<evidence type="ECO:0000259" key="8">
    <source>
        <dbReference type="Pfam" id="PF00890"/>
    </source>
</evidence>
<dbReference type="FunFam" id="3.90.700.10:FF:000007">
    <property type="entry name" value="NADH-dependent fumarate reductase"/>
    <property type="match status" value="1"/>
</dbReference>
<dbReference type="EMBL" id="JAKILB010000016">
    <property type="protein sequence ID" value="MCL1140569.1"/>
    <property type="molecule type" value="Genomic_DNA"/>
</dbReference>
<dbReference type="InterPro" id="IPR010960">
    <property type="entry name" value="Flavocytochrome_c"/>
</dbReference>
<evidence type="ECO:0000256" key="3">
    <source>
        <dbReference type="ARBA" id="ARBA00022630"/>
    </source>
</evidence>
<keyword evidence="10" id="KW-1185">Reference proteome</keyword>
<dbReference type="PRINTS" id="PR00368">
    <property type="entry name" value="FADPNR"/>
</dbReference>
<dbReference type="PANTHER" id="PTHR43400">
    <property type="entry name" value="FUMARATE REDUCTASE"/>
    <property type="match status" value="1"/>
</dbReference>
<dbReference type="InterPro" id="IPR019546">
    <property type="entry name" value="TAT_signal_bac_arc"/>
</dbReference>
<dbReference type="GO" id="GO:0016627">
    <property type="term" value="F:oxidoreductase activity, acting on the CH-CH group of donors"/>
    <property type="evidence" value="ECO:0007669"/>
    <property type="project" value="UniProtKB-ARBA"/>
</dbReference>
<dbReference type="InterPro" id="IPR003953">
    <property type="entry name" value="FAD-dep_OxRdtase_2_FAD-bd"/>
</dbReference>
<keyword evidence="3 7" id="KW-0285">Flavoprotein</keyword>
<evidence type="ECO:0000256" key="7">
    <source>
        <dbReference type="RuleBase" id="RU366062"/>
    </source>
</evidence>
<dbReference type="InterPro" id="IPR036188">
    <property type="entry name" value="FAD/NAD-bd_sf"/>
</dbReference>
<dbReference type="InterPro" id="IPR006311">
    <property type="entry name" value="TAT_signal"/>
</dbReference>
<dbReference type="Gene3D" id="3.50.50.60">
    <property type="entry name" value="FAD/NAD(P)-binding domain"/>
    <property type="match status" value="1"/>
</dbReference>
<dbReference type="InterPro" id="IPR027477">
    <property type="entry name" value="Succ_DH/fumarate_Rdtase_cat_sf"/>
</dbReference>
<dbReference type="GO" id="GO:0030313">
    <property type="term" value="C:cell envelope"/>
    <property type="evidence" value="ECO:0007669"/>
    <property type="project" value="UniProtKB-SubCell"/>
</dbReference>
<dbReference type="PROSITE" id="PS51318">
    <property type="entry name" value="TAT"/>
    <property type="match status" value="1"/>
</dbReference>
<dbReference type="SUPFAM" id="SSF51905">
    <property type="entry name" value="FAD/NAD(P)-binding domain"/>
    <property type="match status" value="1"/>
</dbReference>
<name>A0A9X2CJJ5_9GAMM</name>
<protein>
    <submittedName>
        <fullName evidence="9">Flavocytochrome c</fullName>
    </submittedName>
</protein>
<dbReference type="AlphaFoldDB" id="A0A9X2CJJ5"/>
<keyword evidence="6 7" id="KW-0560">Oxidoreductase</keyword>
<evidence type="ECO:0000256" key="6">
    <source>
        <dbReference type="ARBA" id="ARBA00023002"/>
    </source>
</evidence>
<feature type="signal peptide" evidence="7">
    <location>
        <begin position="1"/>
        <end position="29"/>
    </location>
</feature>
<dbReference type="GO" id="GO:0010181">
    <property type="term" value="F:FMN binding"/>
    <property type="evidence" value="ECO:0007669"/>
    <property type="project" value="InterPro"/>
</dbReference>
<comment type="caution">
    <text evidence="9">The sequence shown here is derived from an EMBL/GenBank/DDBJ whole genome shotgun (WGS) entry which is preliminary data.</text>
</comment>
<keyword evidence="4 7" id="KW-0732">Signal</keyword>
<dbReference type="NCBIfam" id="TIGR01813">
    <property type="entry name" value="flavo_cyto_c"/>
    <property type="match status" value="1"/>
</dbReference>
<dbReference type="Pfam" id="PF00890">
    <property type="entry name" value="FAD_binding_2"/>
    <property type="match status" value="1"/>
</dbReference>